<evidence type="ECO:0000256" key="2">
    <source>
        <dbReference type="SAM" id="SignalP"/>
    </source>
</evidence>
<dbReference type="STRING" id="861450.HMPREF0080_00188"/>
<dbReference type="PROSITE" id="PS51272">
    <property type="entry name" value="SLH"/>
    <property type="match status" value="1"/>
</dbReference>
<name>G9YEX8_9FIRM</name>
<dbReference type="eggNOG" id="ENOG5033KD8">
    <property type="taxonomic scope" value="Bacteria"/>
</dbReference>
<reference evidence="4 5" key="1">
    <citation type="submission" date="2011-08" db="EMBL/GenBank/DDBJ databases">
        <authorList>
            <person name="Weinstock G."/>
            <person name="Sodergren E."/>
            <person name="Clifton S."/>
            <person name="Fulton L."/>
            <person name="Fulton B."/>
            <person name="Courtney L."/>
            <person name="Fronick C."/>
            <person name="Harrison M."/>
            <person name="Strong C."/>
            <person name="Farmer C."/>
            <person name="Delahaunty K."/>
            <person name="Markovic C."/>
            <person name="Hall O."/>
            <person name="Minx P."/>
            <person name="Tomlinson C."/>
            <person name="Mitreva M."/>
            <person name="Hou S."/>
            <person name="Chen J."/>
            <person name="Wollam A."/>
            <person name="Pepin K.H."/>
            <person name="Johnson M."/>
            <person name="Bhonagiri V."/>
            <person name="Zhang X."/>
            <person name="Suruliraj S."/>
            <person name="Warren W."/>
            <person name="Chinwalla A."/>
            <person name="Mardis E.R."/>
            <person name="Wilson R.K."/>
        </authorList>
    </citation>
    <scope>NUCLEOTIDE SEQUENCE [LARGE SCALE GENOMIC DNA]</scope>
    <source>
        <strain evidence="4 5">F0357</strain>
    </source>
</reference>
<dbReference type="AlphaFoldDB" id="G9YEX8"/>
<keyword evidence="5" id="KW-1185">Reference proteome</keyword>
<feature type="signal peptide" evidence="2">
    <location>
        <begin position="1"/>
        <end position="21"/>
    </location>
</feature>
<evidence type="ECO:0000256" key="1">
    <source>
        <dbReference type="SAM" id="MobiDB-lite"/>
    </source>
</evidence>
<dbReference type="EMBL" id="AGCJ01000007">
    <property type="protein sequence ID" value="EHM43539.1"/>
    <property type="molecule type" value="Genomic_DNA"/>
</dbReference>
<gene>
    <name evidence="4" type="ORF">HMPREF0080_00188</name>
</gene>
<sequence>MKKFIVATVMTVLIGICTASAYNPYAPNPFDTMEKNSWEYIYVKELTDAGLTGATKDKISPAYRLTRYEMAQMIAAAVENRDKATAEERAKIDKLAEVFSDDLQYVVTKRNTTNDNQGGITFERRTKGTQQPNRE</sequence>
<feature type="chain" id="PRO_5003528992" description="SLH domain-containing protein" evidence="2">
    <location>
        <begin position="22"/>
        <end position="135"/>
    </location>
</feature>
<evidence type="ECO:0000259" key="3">
    <source>
        <dbReference type="PROSITE" id="PS51272"/>
    </source>
</evidence>
<protein>
    <recommendedName>
        <fullName evidence="3">SLH domain-containing protein</fullName>
    </recommendedName>
</protein>
<keyword evidence="2" id="KW-0732">Signal</keyword>
<feature type="region of interest" description="Disordered" evidence="1">
    <location>
        <begin position="112"/>
        <end position="135"/>
    </location>
</feature>
<dbReference type="Proteomes" id="UP000005481">
    <property type="component" value="Unassembled WGS sequence"/>
</dbReference>
<organism evidence="4 5">
    <name type="scientific">Anaeroglobus geminatus F0357</name>
    <dbReference type="NCBI Taxonomy" id="861450"/>
    <lineage>
        <taxon>Bacteria</taxon>
        <taxon>Bacillati</taxon>
        <taxon>Bacillota</taxon>
        <taxon>Negativicutes</taxon>
        <taxon>Veillonellales</taxon>
        <taxon>Veillonellaceae</taxon>
        <taxon>Anaeroglobus</taxon>
    </lineage>
</organism>
<feature type="domain" description="SLH" evidence="3">
    <location>
        <begin position="26"/>
        <end position="88"/>
    </location>
</feature>
<dbReference type="HOGENOM" id="CLU_1935529_0_0_9"/>
<dbReference type="RefSeq" id="WP_006789171.1">
    <property type="nucleotide sequence ID" value="NZ_JH417566.1"/>
</dbReference>
<accession>G9YEX8</accession>
<evidence type="ECO:0000313" key="4">
    <source>
        <dbReference type="EMBL" id="EHM43539.1"/>
    </source>
</evidence>
<dbReference type="PATRIC" id="fig|861450.3.peg.182"/>
<dbReference type="InterPro" id="IPR001119">
    <property type="entry name" value="SLH_dom"/>
</dbReference>
<evidence type="ECO:0000313" key="5">
    <source>
        <dbReference type="Proteomes" id="UP000005481"/>
    </source>
</evidence>
<comment type="caution">
    <text evidence="4">The sequence shown here is derived from an EMBL/GenBank/DDBJ whole genome shotgun (WGS) entry which is preliminary data.</text>
</comment>
<dbReference type="OrthoDB" id="1634128at2"/>
<proteinExistence type="predicted"/>